<dbReference type="InterPro" id="IPR022751">
    <property type="entry name" value="Alpha_mannosyltransferase"/>
</dbReference>
<comment type="pathway">
    <text evidence="2">Protein modification; protein glycosylation.</text>
</comment>
<keyword evidence="5" id="KW-0333">Golgi apparatus</keyword>
<evidence type="ECO:0000313" key="7">
    <source>
        <dbReference type="EMBL" id="CAG8896481.1"/>
    </source>
</evidence>
<sequence>MQELAKIASAIRYLTIDVIGILSDQASVGSLDLPPRHSMMIPRFFLRVRTLLAALILAIFLTWTTLRHFKAYIPNLSSPQPITDLTPSHHQFWRKFHALLEKYAPGTEPIIEYEKASTEGFNTHNPPPRPDTLYVPEEDIPIMKEAHAGFVNAIANSPTELPYLPATKGIVSTAGGSYLPVLVISLRMLRRTGSTLPMEVFLSDEDEYEDYICDVVLPSLNARCVVLSRILIAAPVRIEKYQFKPFAMLFSSFEEILFLDADAFPLEKPEHLFTTEPFLSKGMVTWPDFWASSVSPLFYDIANHRPPPMDLRQSTESGEVLLSKRSHLRSLLLTTYYNYHGPTHYYPLLSQGAAGEGDKETFVAAATAMRESFHQVSESICALGHETRNGMAGSAMAQFDPVQDFVLTSRGIWRVRGDDAPAPAVFFIHANFPKFNPATVFEIHEVTPAYTDEGEYTRAWTLPVDVVRGLNSRVDVEKGFWEEILWTACELEDKFQSWLAYEGICDAVKVYWGAVFGVD</sequence>
<keyword evidence="4" id="KW-0808">Transferase</keyword>
<dbReference type="EMBL" id="CAJVRC010000859">
    <property type="protein sequence ID" value="CAG8896481.1"/>
    <property type="molecule type" value="Genomic_DNA"/>
</dbReference>
<evidence type="ECO:0000313" key="8">
    <source>
        <dbReference type="Proteomes" id="UP001154252"/>
    </source>
</evidence>
<protein>
    <recommendedName>
        <fullName evidence="9">Alpha-1,2-mannosyltransferase</fullName>
    </recommendedName>
</protein>
<dbReference type="Proteomes" id="UP001154252">
    <property type="component" value="Unassembled WGS sequence"/>
</dbReference>
<dbReference type="Gene3D" id="3.90.550.10">
    <property type="entry name" value="Spore Coat Polysaccharide Biosynthesis Protein SpsA, Chain A"/>
    <property type="match status" value="1"/>
</dbReference>
<keyword evidence="6" id="KW-1133">Transmembrane helix</keyword>
<dbReference type="GO" id="GO:0000026">
    <property type="term" value="F:alpha-1,2-mannosyltransferase activity"/>
    <property type="evidence" value="ECO:0007669"/>
    <property type="project" value="TreeGrafter"/>
</dbReference>
<dbReference type="GO" id="GO:0046354">
    <property type="term" value="P:mannan biosynthetic process"/>
    <property type="evidence" value="ECO:0007669"/>
    <property type="project" value="TreeGrafter"/>
</dbReference>
<keyword evidence="6" id="KW-0812">Transmembrane</keyword>
<comment type="caution">
    <text evidence="7">The sequence shown here is derived from an EMBL/GenBank/DDBJ whole genome shotgun (WGS) entry which is preliminary data.</text>
</comment>
<feature type="transmembrane region" description="Helical" evidence="6">
    <location>
        <begin position="44"/>
        <end position="66"/>
    </location>
</feature>
<evidence type="ECO:0008006" key="9">
    <source>
        <dbReference type="Google" id="ProtNLM"/>
    </source>
</evidence>
<comment type="similarity">
    <text evidence="3">Belongs to the MNN1/MNT family.</text>
</comment>
<keyword evidence="8" id="KW-1185">Reference proteome</keyword>
<comment type="subcellular location">
    <subcellularLocation>
        <location evidence="1">Golgi apparatus</location>
    </subcellularLocation>
</comment>
<evidence type="ECO:0000256" key="1">
    <source>
        <dbReference type="ARBA" id="ARBA00004555"/>
    </source>
</evidence>
<evidence type="ECO:0000256" key="4">
    <source>
        <dbReference type="ARBA" id="ARBA00022679"/>
    </source>
</evidence>
<name>A0A9W4K8C2_9EURO</name>
<evidence type="ECO:0000256" key="6">
    <source>
        <dbReference type="SAM" id="Phobius"/>
    </source>
</evidence>
<keyword evidence="6" id="KW-0472">Membrane</keyword>
<dbReference type="SUPFAM" id="SSF53448">
    <property type="entry name" value="Nucleotide-diphospho-sugar transferases"/>
    <property type="match status" value="1"/>
</dbReference>
<proteinExistence type="inferred from homology"/>
<evidence type="ECO:0000256" key="2">
    <source>
        <dbReference type="ARBA" id="ARBA00004922"/>
    </source>
</evidence>
<accession>A0A9W4K8C2</accession>
<dbReference type="InterPro" id="IPR029044">
    <property type="entry name" value="Nucleotide-diphossugar_trans"/>
</dbReference>
<dbReference type="PANTHER" id="PTHR31646">
    <property type="entry name" value="ALPHA-1,2-MANNOSYLTRANSFERASE MNN2"/>
    <property type="match status" value="1"/>
</dbReference>
<organism evidence="7 8">
    <name type="scientific">Penicillium egyptiacum</name>
    <dbReference type="NCBI Taxonomy" id="1303716"/>
    <lineage>
        <taxon>Eukaryota</taxon>
        <taxon>Fungi</taxon>
        <taxon>Dikarya</taxon>
        <taxon>Ascomycota</taxon>
        <taxon>Pezizomycotina</taxon>
        <taxon>Eurotiomycetes</taxon>
        <taxon>Eurotiomycetidae</taxon>
        <taxon>Eurotiales</taxon>
        <taxon>Aspergillaceae</taxon>
        <taxon>Penicillium</taxon>
    </lineage>
</organism>
<dbReference type="Pfam" id="PF11051">
    <property type="entry name" value="Mannosyl_trans3"/>
    <property type="match status" value="2"/>
</dbReference>
<evidence type="ECO:0000256" key="5">
    <source>
        <dbReference type="ARBA" id="ARBA00023034"/>
    </source>
</evidence>
<dbReference type="AlphaFoldDB" id="A0A9W4K8C2"/>
<reference evidence="7" key="1">
    <citation type="submission" date="2021-07" db="EMBL/GenBank/DDBJ databases">
        <authorList>
            <person name="Branca A.L. A."/>
        </authorList>
    </citation>
    <scope>NUCLEOTIDE SEQUENCE</scope>
</reference>
<dbReference type="OrthoDB" id="4484309at2759"/>
<gene>
    <name evidence="7" type="ORF">PEGY_LOCUS4395</name>
</gene>
<evidence type="ECO:0000256" key="3">
    <source>
        <dbReference type="ARBA" id="ARBA00009105"/>
    </source>
</evidence>
<dbReference type="PANTHER" id="PTHR31646:SF5">
    <property type="entry name" value="(MNN2), PUTATIVE (AFU_ORTHOLOGUE AFUA_6G04450)-RELATED"/>
    <property type="match status" value="1"/>
</dbReference>
<dbReference type="GO" id="GO:0005794">
    <property type="term" value="C:Golgi apparatus"/>
    <property type="evidence" value="ECO:0007669"/>
    <property type="project" value="UniProtKB-SubCell"/>
</dbReference>